<evidence type="ECO:0000256" key="3">
    <source>
        <dbReference type="ARBA" id="ARBA00034247"/>
    </source>
</evidence>
<dbReference type="AlphaFoldDB" id="A0A2S2FHY0"/>
<accession>A0A2S2FHY0</accession>
<dbReference type="GO" id="GO:0052621">
    <property type="term" value="F:diguanylate cyclase activity"/>
    <property type="evidence" value="ECO:0007669"/>
    <property type="project" value="UniProtKB-EC"/>
</dbReference>
<dbReference type="PANTHER" id="PTHR45138">
    <property type="entry name" value="REGULATORY COMPONENTS OF SENSORY TRANSDUCTION SYSTEM"/>
    <property type="match status" value="1"/>
</dbReference>
<dbReference type="InterPro" id="IPR043128">
    <property type="entry name" value="Rev_trsase/Diguanyl_cyclase"/>
</dbReference>
<evidence type="ECO:0000256" key="1">
    <source>
        <dbReference type="ARBA" id="ARBA00001946"/>
    </source>
</evidence>
<dbReference type="PROSITE" id="PS50887">
    <property type="entry name" value="GGDEF"/>
    <property type="match status" value="1"/>
</dbReference>
<dbReference type="PANTHER" id="PTHR45138:SF9">
    <property type="entry name" value="DIGUANYLATE CYCLASE DGCM-RELATED"/>
    <property type="match status" value="1"/>
</dbReference>
<dbReference type="GO" id="GO:0043709">
    <property type="term" value="P:cell adhesion involved in single-species biofilm formation"/>
    <property type="evidence" value="ECO:0007669"/>
    <property type="project" value="TreeGrafter"/>
</dbReference>
<dbReference type="SUPFAM" id="SSF55073">
    <property type="entry name" value="Nucleotide cyclase"/>
    <property type="match status" value="1"/>
</dbReference>
<evidence type="ECO:0000256" key="4">
    <source>
        <dbReference type="SAM" id="Phobius"/>
    </source>
</evidence>
<comment type="cofactor">
    <cofactor evidence="1">
        <name>Mg(2+)</name>
        <dbReference type="ChEBI" id="CHEBI:18420"/>
    </cofactor>
</comment>
<dbReference type="RefSeq" id="WP_065994558.1">
    <property type="nucleotide sequence ID" value="NZ_CP029397.2"/>
</dbReference>
<gene>
    <name evidence="6" type="ORF">DJ533_18335</name>
</gene>
<name>A0A2S2FHY0_9GAMM</name>
<feature type="domain" description="GGDEF" evidence="5">
    <location>
        <begin position="144"/>
        <end position="277"/>
    </location>
</feature>
<dbReference type="InterPro" id="IPR050469">
    <property type="entry name" value="Diguanylate_Cyclase"/>
</dbReference>
<dbReference type="STRING" id="1871111.GCA_001704615_00654"/>
<dbReference type="KEGG" id="adv:DJ533_18335"/>
<dbReference type="SMART" id="SM00267">
    <property type="entry name" value="GGDEF"/>
    <property type="match status" value="1"/>
</dbReference>
<keyword evidence="4" id="KW-0472">Membrane</keyword>
<organism evidence="6 7">
    <name type="scientific">Acinetobacter defluvii</name>
    <dbReference type="NCBI Taxonomy" id="1871111"/>
    <lineage>
        <taxon>Bacteria</taxon>
        <taxon>Pseudomonadati</taxon>
        <taxon>Pseudomonadota</taxon>
        <taxon>Gammaproteobacteria</taxon>
        <taxon>Moraxellales</taxon>
        <taxon>Moraxellaceae</taxon>
        <taxon>Acinetobacter</taxon>
    </lineage>
</organism>
<protein>
    <recommendedName>
        <fullName evidence="2">diguanylate cyclase</fullName>
        <ecNumber evidence="2">2.7.7.65</ecNumber>
    </recommendedName>
</protein>
<reference evidence="6" key="1">
    <citation type="submission" date="2019-08" db="EMBL/GenBank/DDBJ databases">
        <title>The complete genome of Acinetobacter defluvii strain WCHAD010030.</title>
        <authorList>
            <person name="Hu Y."/>
            <person name="Qin J."/>
            <person name="Feng Y."/>
            <person name="Zong Z."/>
        </authorList>
    </citation>
    <scope>NUCLEOTIDE SEQUENCE</scope>
    <source>
        <strain evidence="6">WCHA30</strain>
    </source>
</reference>
<dbReference type="CDD" id="cd01949">
    <property type="entry name" value="GGDEF"/>
    <property type="match status" value="1"/>
</dbReference>
<feature type="transmembrane region" description="Helical" evidence="4">
    <location>
        <begin position="6"/>
        <end position="29"/>
    </location>
</feature>
<dbReference type="EMBL" id="CP029397">
    <property type="protein sequence ID" value="AWL30375.1"/>
    <property type="molecule type" value="Genomic_DNA"/>
</dbReference>
<evidence type="ECO:0000259" key="5">
    <source>
        <dbReference type="PROSITE" id="PS50887"/>
    </source>
</evidence>
<dbReference type="Proteomes" id="UP000245977">
    <property type="component" value="Chromosome"/>
</dbReference>
<dbReference type="NCBIfam" id="TIGR00254">
    <property type="entry name" value="GGDEF"/>
    <property type="match status" value="1"/>
</dbReference>
<dbReference type="GO" id="GO:1902201">
    <property type="term" value="P:negative regulation of bacterial-type flagellum-dependent cell motility"/>
    <property type="evidence" value="ECO:0007669"/>
    <property type="project" value="TreeGrafter"/>
</dbReference>
<dbReference type="EC" id="2.7.7.65" evidence="2"/>
<dbReference type="InterPro" id="IPR000160">
    <property type="entry name" value="GGDEF_dom"/>
</dbReference>
<keyword evidence="4" id="KW-0812">Transmembrane</keyword>
<evidence type="ECO:0000313" key="6">
    <source>
        <dbReference type="EMBL" id="AWL30375.1"/>
    </source>
</evidence>
<dbReference type="Gene3D" id="3.30.70.270">
    <property type="match status" value="1"/>
</dbReference>
<keyword evidence="7" id="KW-1185">Reference proteome</keyword>
<sequence>MSIGAFTGMMTSITGVFTIGSILTGLLIFERHAIFLGSIPCLIVFYAISLLNIFQILPYALIFHPYTMVTEQSQNFMIILNLIISTVVGVTIIRVFYAFLNRWKAREQKQRVLMSLDPLTQILNRRGLSDHYESLQQHAEIQNHPLCVALLDIDYFKKVNDQYGHDAGDQVLQKIAQILKLNLREYDHIGRFGGEEFMIIFTNTSSNMAFSILERCRKSIEHHELAYQGQIIRFTASFGLSCSELYGYDQQTLLQKTDLALYEAKKSGRNCIRMAKEIT</sequence>
<comment type="catalytic activity">
    <reaction evidence="3">
        <text>2 GTP = 3',3'-c-di-GMP + 2 diphosphate</text>
        <dbReference type="Rhea" id="RHEA:24898"/>
        <dbReference type="ChEBI" id="CHEBI:33019"/>
        <dbReference type="ChEBI" id="CHEBI:37565"/>
        <dbReference type="ChEBI" id="CHEBI:58805"/>
        <dbReference type="EC" id="2.7.7.65"/>
    </reaction>
</comment>
<dbReference type="OrthoDB" id="9812260at2"/>
<feature type="transmembrane region" description="Helical" evidence="4">
    <location>
        <begin position="76"/>
        <end position="100"/>
    </location>
</feature>
<dbReference type="FunFam" id="3.30.70.270:FF:000001">
    <property type="entry name" value="Diguanylate cyclase domain protein"/>
    <property type="match status" value="1"/>
</dbReference>
<evidence type="ECO:0000313" key="7">
    <source>
        <dbReference type="Proteomes" id="UP000245977"/>
    </source>
</evidence>
<keyword evidence="4" id="KW-1133">Transmembrane helix</keyword>
<proteinExistence type="predicted"/>
<dbReference type="InterPro" id="IPR029787">
    <property type="entry name" value="Nucleotide_cyclase"/>
</dbReference>
<dbReference type="GO" id="GO:0005886">
    <property type="term" value="C:plasma membrane"/>
    <property type="evidence" value="ECO:0007669"/>
    <property type="project" value="TreeGrafter"/>
</dbReference>
<feature type="transmembrane region" description="Helical" evidence="4">
    <location>
        <begin position="41"/>
        <end position="64"/>
    </location>
</feature>
<evidence type="ECO:0000256" key="2">
    <source>
        <dbReference type="ARBA" id="ARBA00012528"/>
    </source>
</evidence>
<dbReference type="Pfam" id="PF00990">
    <property type="entry name" value="GGDEF"/>
    <property type="match status" value="1"/>
</dbReference>